<sequence>MLVDGRDQAMNASAVPRSGCRTGAHRQLGFQPEHHPLAVGVLRADQRPGLDAVEYQVCLRIDQRAIDPVGHLFCALEPFPVLVWVAGQE</sequence>
<dbReference type="EMBL" id="CSBK01002533">
    <property type="protein sequence ID" value="COZ92755.1"/>
    <property type="molecule type" value="Genomic_DNA"/>
</dbReference>
<evidence type="ECO:0000313" key="2">
    <source>
        <dbReference type="EMBL" id="COZ92755.1"/>
    </source>
</evidence>
<reference evidence="3" key="1">
    <citation type="submission" date="2015-03" db="EMBL/GenBank/DDBJ databases">
        <authorList>
            <consortium name="Pathogen Informatics"/>
        </authorList>
    </citation>
    <scope>NUCLEOTIDE SEQUENCE [LARGE SCALE GENOMIC DNA]</scope>
    <source>
        <strain evidence="3">N09902308</strain>
    </source>
</reference>
<evidence type="ECO:0000256" key="1">
    <source>
        <dbReference type="SAM" id="MobiDB-lite"/>
    </source>
</evidence>
<accession>A0A916LF16</accession>
<evidence type="ECO:0000313" key="3">
    <source>
        <dbReference type="Proteomes" id="UP000039021"/>
    </source>
</evidence>
<organism evidence="2 3">
    <name type="scientific">Mycobacterium tuberculosis</name>
    <dbReference type="NCBI Taxonomy" id="1773"/>
    <lineage>
        <taxon>Bacteria</taxon>
        <taxon>Bacillati</taxon>
        <taxon>Actinomycetota</taxon>
        <taxon>Actinomycetes</taxon>
        <taxon>Mycobacteriales</taxon>
        <taxon>Mycobacteriaceae</taxon>
        <taxon>Mycobacterium</taxon>
        <taxon>Mycobacterium tuberculosis complex</taxon>
    </lineage>
</organism>
<proteinExistence type="predicted"/>
<dbReference type="Proteomes" id="UP000039021">
    <property type="component" value="Unassembled WGS sequence"/>
</dbReference>
<protein>
    <submittedName>
        <fullName evidence="2">Uncharacterized protein</fullName>
    </submittedName>
</protein>
<name>A0A916LF16_MYCTX</name>
<gene>
    <name evidence="2" type="ORF">ERS007739_04256</name>
</gene>
<comment type="caution">
    <text evidence="2">The sequence shown here is derived from an EMBL/GenBank/DDBJ whole genome shotgun (WGS) entry which is preliminary data.</text>
</comment>
<feature type="region of interest" description="Disordered" evidence="1">
    <location>
        <begin position="1"/>
        <end position="20"/>
    </location>
</feature>
<dbReference type="AlphaFoldDB" id="A0A916LF16"/>